<gene>
    <name evidence="1" type="ORF">SCHPADRAFT_798068</name>
</gene>
<dbReference type="OrthoDB" id="289721at2759"/>
<evidence type="ECO:0000313" key="1">
    <source>
        <dbReference type="EMBL" id="KLO08924.1"/>
    </source>
</evidence>
<keyword evidence="2" id="KW-1185">Reference proteome</keyword>
<reference evidence="1 2" key="1">
    <citation type="submission" date="2015-04" db="EMBL/GenBank/DDBJ databases">
        <title>Complete genome sequence of Schizopora paradoxa KUC8140, a cosmopolitan wood degrader in East Asia.</title>
        <authorList>
            <consortium name="DOE Joint Genome Institute"/>
            <person name="Min B."/>
            <person name="Park H."/>
            <person name="Jang Y."/>
            <person name="Kim J.-J."/>
            <person name="Kim K.H."/>
            <person name="Pangilinan J."/>
            <person name="Lipzen A."/>
            <person name="Riley R."/>
            <person name="Grigoriev I.V."/>
            <person name="Spatafora J.W."/>
            <person name="Choi I.-G."/>
        </authorList>
    </citation>
    <scope>NUCLEOTIDE SEQUENCE [LARGE SCALE GENOMIC DNA]</scope>
    <source>
        <strain evidence="1 2">KUC8140</strain>
    </source>
</reference>
<dbReference type="InParanoid" id="A0A0H2RAT5"/>
<protein>
    <submittedName>
        <fullName evidence="1">Uncharacterized protein</fullName>
    </submittedName>
</protein>
<dbReference type="Proteomes" id="UP000053477">
    <property type="component" value="Unassembled WGS sequence"/>
</dbReference>
<dbReference type="EMBL" id="KQ086072">
    <property type="protein sequence ID" value="KLO08924.1"/>
    <property type="molecule type" value="Genomic_DNA"/>
</dbReference>
<feature type="non-terminal residue" evidence="1">
    <location>
        <position position="1"/>
    </location>
</feature>
<accession>A0A0H2RAT5</accession>
<sequence length="84" mass="9165">ISEQSIDIGAQLATQAPIQSNMDSVGSISAHGLSLANAHAKFKPKFADFTCSHTEVLLFARLITKEVIPHAFWGSDHNFNIIMK</sequence>
<feature type="non-terminal residue" evidence="1">
    <location>
        <position position="84"/>
    </location>
</feature>
<dbReference type="STRING" id="27342.A0A0H2RAT5"/>
<proteinExistence type="predicted"/>
<dbReference type="Gene3D" id="1.10.132.70">
    <property type="match status" value="1"/>
</dbReference>
<evidence type="ECO:0000313" key="2">
    <source>
        <dbReference type="Proteomes" id="UP000053477"/>
    </source>
</evidence>
<name>A0A0H2RAT5_9AGAM</name>
<organism evidence="1 2">
    <name type="scientific">Schizopora paradoxa</name>
    <dbReference type="NCBI Taxonomy" id="27342"/>
    <lineage>
        <taxon>Eukaryota</taxon>
        <taxon>Fungi</taxon>
        <taxon>Dikarya</taxon>
        <taxon>Basidiomycota</taxon>
        <taxon>Agaricomycotina</taxon>
        <taxon>Agaricomycetes</taxon>
        <taxon>Hymenochaetales</taxon>
        <taxon>Schizoporaceae</taxon>
        <taxon>Schizopora</taxon>
    </lineage>
</organism>
<dbReference type="AlphaFoldDB" id="A0A0H2RAT5"/>